<accession>A0A0F8X6Z5</accession>
<feature type="non-terminal residue" evidence="1">
    <location>
        <position position="33"/>
    </location>
</feature>
<dbReference type="AlphaFoldDB" id="A0A0F8X6Z5"/>
<comment type="caution">
    <text evidence="1">The sequence shown here is derived from an EMBL/GenBank/DDBJ whole genome shotgun (WGS) entry which is preliminary data.</text>
</comment>
<dbReference type="Proteomes" id="UP000034947">
    <property type="component" value="Unassembled WGS sequence"/>
</dbReference>
<dbReference type="EMBL" id="JYKN01001684">
    <property type="protein sequence ID" value="KKK19377.1"/>
    <property type="molecule type" value="Genomic_DNA"/>
</dbReference>
<keyword evidence="2" id="KW-1185">Reference proteome</keyword>
<organism evidence="1 2">
    <name type="scientific">Aspergillus ochraceoroseus</name>
    <dbReference type="NCBI Taxonomy" id="138278"/>
    <lineage>
        <taxon>Eukaryota</taxon>
        <taxon>Fungi</taxon>
        <taxon>Dikarya</taxon>
        <taxon>Ascomycota</taxon>
        <taxon>Pezizomycotina</taxon>
        <taxon>Eurotiomycetes</taxon>
        <taxon>Eurotiomycetidae</taxon>
        <taxon>Eurotiales</taxon>
        <taxon>Aspergillaceae</taxon>
        <taxon>Aspergillus</taxon>
        <taxon>Aspergillus subgen. Nidulantes</taxon>
    </lineage>
</organism>
<sequence length="33" mass="3822">MDQQLDVSKLSEADKKELNQFLTNEAQKSNIQQ</sequence>
<proteinExistence type="predicted"/>
<name>A0A0F8X6Z5_9EURO</name>
<protein>
    <submittedName>
        <fullName evidence="1">Putative mitochondrial intermembrane space translocase subunit Tim10</fullName>
    </submittedName>
</protein>
<dbReference type="OrthoDB" id="344165at2759"/>
<gene>
    <name evidence="1" type="ORF">AOCH_002855</name>
</gene>
<evidence type="ECO:0000313" key="2">
    <source>
        <dbReference type="Proteomes" id="UP000034947"/>
    </source>
</evidence>
<reference evidence="1 2" key="1">
    <citation type="submission" date="2015-02" db="EMBL/GenBank/DDBJ databases">
        <title>Draft Genome Sequences of Two Closely-Related Aflatoxigenic Aspergillus Species Obtained from the Cote d'Ivoire.</title>
        <authorList>
            <person name="Moore G.G."/>
            <person name="Beltz S.B."/>
            <person name="Mack B.M."/>
        </authorList>
    </citation>
    <scope>NUCLEOTIDE SEQUENCE [LARGE SCALE GENOMIC DNA]</scope>
    <source>
        <strain evidence="1 2">SRRC1432</strain>
    </source>
</reference>
<evidence type="ECO:0000313" key="1">
    <source>
        <dbReference type="EMBL" id="KKK19377.1"/>
    </source>
</evidence>